<evidence type="ECO:0000313" key="4">
    <source>
        <dbReference type="EMBL" id="RVW71498.1"/>
    </source>
</evidence>
<dbReference type="Pfam" id="PF13952">
    <property type="entry name" value="DUF4216"/>
    <property type="match status" value="1"/>
</dbReference>
<dbReference type="InterPro" id="IPR025312">
    <property type="entry name" value="DUF4216"/>
</dbReference>
<dbReference type="PANTHER" id="PTHR48258">
    <property type="entry name" value="DUF4218 DOMAIN-CONTAINING PROTEIN-RELATED"/>
    <property type="match status" value="1"/>
</dbReference>
<dbReference type="Pfam" id="PF13963">
    <property type="entry name" value="Transpos_assoc"/>
    <property type="match status" value="1"/>
</dbReference>
<reference evidence="4 5" key="1">
    <citation type="journal article" date="2018" name="PLoS Genet.">
        <title>Population sequencing reveals clonal diversity and ancestral inbreeding in the grapevine cultivar Chardonnay.</title>
        <authorList>
            <person name="Roach M.J."/>
            <person name="Johnson D.L."/>
            <person name="Bohlmann J."/>
            <person name="van Vuuren H.J."/>
            <person name="Jones S.J."/>
            <person name="Pretorius I.S."/>
            <person name="Schmidt S.A."/>
            <person name="Borneman A.R."/>
        </authorList>
    </citation>
    <scope>NUCLEOTIDE SEQUENCE [LARGE SCALE GENOMIC DNA]</scope>
    <source>
        <strain evidence="5">cv. Chardonnay</strain>
        <tissue evidence="4">Leaf</tissue>
    </source>
</reference>
<evidence type="ECO:0000313" key="5">
    <source>
        <dbReference type="Proteomes" id="UP000288805"/>
    </source>
</evidence>
<evidence type="ECO:0000259" key="1">
    <source>
        <dbReference type="Pfam" id="PF13952"/>
    </source>
</evidence>
<proteinExistence type="predicted"/>
<evidence type="ECO:0008006" key="6">
    <source>
        <dbReference type="Google" id="ProtNLM"/>
    </source>
</evidence>
<feature type="domain" description="Transposase-associated" evidence="3">
    <location>
        <begin position="3"/>
        <end position="75"/>
    </location>
</feature>
<dbReference type="PANTHER" id="PTHR48258:SF9">
    <property type="entry name" value="OS01G0348150 PROTEIN"/>
    <property type="match status" value="1"/>
</dbReference>
<organism evidence="4 5">
    <name type="scientific">Vitis vinifera</name>
    <name type="common">Grape</name>
    <dbReference type="NCBI Taxonomy" id="29760"/>
    <lineage>
        <taxon>Eukaryota</taxon>
        <taxon>Viridiplantae</taxon>
        <taxon>Streptophyta</taxon>
        <taxon>Embryophyta</taxon>
        <taxon>Tracheophyta</taxon>
        <taxon>Spermatophyta</taxon>
        <taxon>Magnoliopsida</taxon>
        <taxon>eudicotyledons</taxon>
        <taxon>Gunneridae</taxon>
        <taxon>Pentapetalae</taxon>
        <taxon>rosids</taxon>
        <taxon>Vitales</taxon>
        <taxon>Vitaceae</taxon>
        <taxon>Viteae</taxon>
        <taxon>Vitis</taxon>
    </lineage>
</organism>
<evidence type="ECO:0000259" key="3">
    <source>
        <dbReference type="Pfam" id="PF13963"/>
    </source>
</evidence>
<accession>A0A438GH12</accession>
<dbReference type="Pfam" id="PF13960">
    <property type="entry name" value="DUF4218"/>
    <property type="match status" value="1"/>
</dbReference>
<dbReference type="AlphaFoldDB" id="A0A438GH12"/>
<name>A0A438GH12_VITVI</name>
<comment type="caution">
    <text evidence="4">The sequence shown here is derived from an EMBL/GenBank/DDBJ whole genome shotgun (WGS) entry which is preliminary data.</text>
</comment>
<evidence type="ECO:0000259" key="2">
    <source>
        <dbReference type="Pfam" id="PF13960"/>
    </source>
</evidence>
<sequence length="651" mass="75713">MDRSWMSKDRMSREYEEGVEYFINFALEHCPNQRGIRCPCMRCGNLIHHTPNNIREHMVFNGIDQSYCTWYWHGEAGPTSSQPTEMAQRYDTMDFKLYNVKTRYGWSDKSFSDLLQILGDMLPVNNEMPLSMYEAKKTLNALGMEYKKIHACPNDCILYRNELNEASSCPTCGMSRWKVNKAGARNTKRIPAKVLWYFPPIPRNLRLAISADGINPHSSMTSKTKDGVKSRLDLLEMGLRPDLAPRFGLKRTYLPPAFYTLSRKEKKIVLQTLADLKVVDVSRLNDIQQDIVVTLCLLEKYFPPSIFDIMLHLTVHLVREVRLCGPVYMRWMYPFERYMKVLKGYVRNHNRPAGCIAECYIVEEALEFCIEYLSGMDAIGIPSTMKDEWKCGKPLLGGRAITIHDYKLVEQAHHYVLQNKTIVQPFIDEHMKYLKTKYPRQSKRVKWLEDEHVRTFSHWLRKKVSDDISKKEPIEKELKWLAQGPRQQVLTYPGYIIHGCRYHIKNRDEARVNQNSGVSIVASTMQLQVPKIRILCLCDWVDSKNGVKVDELGFTLVDLSKIGHKSDPFILATQAQQVFYVEDQVDPRWSIVLSRPKMELFDIEGDDNIADNCMEHHPFANGMPNIKSFDEVEDYDEICMRTDCEGIWIEN</sequence>
<protein>
    <recommendedName>
        <fullName evidence="6">Transposase-associated domain-containing protein</fullName>
    </recommendedName>
</protein>
<feature type="domain" description="DUF4218" evidence="2">
    <location>
        <begin position="277"/>
        <end position="377"/>
    </location>
</feature>
<feature type="domain" description="DUF4216" evidence="1">
    <location>
        <begin position="534"/>
        <end position="592"/>
    </location>
</feature>
<dbReference type="Proteomes" id="UP000288805">
    <property type="component" value="Unassembled WGS sequence"/>
</dbReference>
<dbReference type="InterPro" id="IPR029480">
    <property type="entry name" value="Transpos_assoc"/>
</dbReference>
<dbReference type="InterPro" id="IPR025452">
    <property type="entry name" value="DUF4218"/>
</dbReference>
<gene>
    <name evidence="4" type="ORF">CK203_061013</name>
</gene>
<dbReference type="EMBL" id="QGNW01000436">
    <property type="protein sequence ID" value="RVW71498.1"/>
    <property type="molecule type" value="Genomic_DNA"/>
</dbReference>